<evidence type="ECO:0000256" key="2">
    <source>
        <dbReference type="ARBA" id="ARBA00022771"/>
    </source>
</evidence>
<dbReference type="Pfam" id="PF06839">
    <property type="entry name" value="Zn_ribbon_GRF"/>
    <property type="match status" value="1"/>
</dbReference>
<feature type="non-terminal residue" evidence="6">
    <location>
        <position position="1"/>
    </location>
</feature>
<gene>
    <name evidence="6" type="ORF">PIB30_078825</name>
</gene>
<keyword evidence="1" id="KW-0479">Metal-binding</keyword>
<evidence type="ECO:0000256" key="1">
    <source>
        <dbReference type="ARBA" id="ARBA00022723"/>
    </source>
</evidence>
<dbReference type="InterPro" id="IPR010666">
    <property type="entry name" value="Znf_GRF"/>
</dbReference>
<keyword evidence="7" id="KW-1185">Reference proteome</keyword>
<organism evidence="6 7">
    <name type="scientific">Stylosanthes scabra</name>
    <dbReference type="NCBI Taxonomy" id="79078"/>
    <lineage>
        <taxon>Eukaryota</taxon>
        <taxon>Viridiplantae</taxon>
        <taxon>Streptophyta</taxon>
        <taxon>Embryophyta</taxon>
        <taxon>Tracheophyta</taxon>
        <taxon>Spermatophyta</taxon>
        <taxon>Magnoliopsida</taxon>
        <taxon>eudicotyledons</taxon>
        <taxon>Gunneridae</taxon>
        <taxon>Pentapetalae</taxon>
        <taxon>rosids</taxon>
        <taxon>fabids</taxon>
        <taxon>Fabales</taxon>
        <taxon>Fabaceae</taxon>
        <taxon>Papilionoideae</taxon>
        <taxon>50 kb inversion clade</taxon>
        <taxon>dalbergioids sensu lato</taxon>
        <taxon>Dalbergieae</taxon>
        <taxon>Pterocarpus clade</taxon>
        <taxon>Stylosanthes</taxon>
    </lineage>
</organism>
<dbReference type="Proteomes" id="UP001341840">
    <property type="component" value="Unassembled WGS sequence"/>
</dbReference>
<name>A0ABU6TRR5_9FABA</name>
<comment type="caution">
    <text evidence="6">The sequence shown here is derived from an EMBL/GenBank/DDBJ whole genome shotgun (WGS) entry which is preliminary data.</text>
</comment>
<evidence type="ECO:0000313" key="7">
    <source>
        <dbReference type="Proteomes" id="UP001341840"/>
    </source>
</evidence>
<evidence type="ECO:0000256" key="3">
    <source>
        <dbReference type="ARBA" id="ARBA00022833"/>
    </source>
</evidence>
<sequence>ENRDVTLSLWILGVVAHPAEGLIIKRRIRSKDMSSRAKRYAYESSGSGNSSTSSECFCHCGLRAPLQVSNSVANPGREYYSCPARRFQYFSWAGPAIHGTTRLGGQIYERNPEEHKVDSNTNLHLHERVVKIEANCIRLKLLAFKVDQI</sequence>
<dbReference type="PROSITE" id="PS51999">
    <property type="entry name" value="ZF_GRF"/>
    <property type="match status" value="1"/>
</dbReference>
<feature type="domain" description="GRF-type" evidence="5">
    <location>
        <begin position="58"/>
        <end position="96"/>
    </location>
</feature>
<dbReference type="EMBL" id="JASCZI010091721">
    <property type="protein sequence ID" value="MED6151077.1"/>
    <property type="molecule type" value="Genomic_DNA"/>
</dbReference>
<reference evidence="6 7" key="1">
    <citation type="journal article" date="2023" name="Plants (Basel)">
        <title>Bridging the Gap: Combining Genomics and Transcriptomics Approaches to Understand Stylosanthes scabra, an Orphan Legume from the Brazilian Caatinga.</title>
        <authorList>
            <person name="Ferreira-Neto J.R.C."/>
            <person name="da Silva M.D."/>
            <person name="Binneck E."/>
            <person name="de Melo N.F."/>
            <person name="da Silva R.H."/>
            <person name="de Melo A.L.T.M."/>
            <person name="Pandolfi V."/>
            <person name="Bustamante F.O."/>
            <person name="Brasileiro-Vidal A.C."/>
            <person name="Benko-Iseppon A.M."/>
        </authorList>
    </citation>
    <scope>NUCLEOTIDE SEQUENCE [LARGE SCALE GENOMIC DNA]</scope>
    <source>
        <tissue evidence="6">Leaves</tissue>
    </source>
</reference>
<accession>A0ABU6TRR5</accession>
<keyword evidence="3" id="KW-0862">Zinc</keyword>
<protein>
    <recommendedName>
        <fullName evidence="5">GRF-type domain-containing protein</fullName>
    </recommendedName>
</protein>
<proteinExistence type="predicted"/>
<keyword evidence="2 4" id="KW-0863">Zinc-finger</keyword>
<evidence type="ECO:0000313" key="6">
    <source>
        <dbReference type="EMBL" id="MED6151077.1"/>
    </source>
</evidence>
<evidence type="ECO:0000259" key="5">
    <source>
        <dbReference type="PROSITE" id="PS51999"/>
    </source>
</evidence>
<evidence type="ECO:0000256" key="4">
    <source>
        <dbReference type="PROSITE-ProRule" id="PRU01343"/>
    </source>
</evidence>